<feature type="region of interest" description="Disordered" evidence="7">
    <location>
        <begin position="568"/>
        <end position="592"/>
    </location>
</feature>
<sequence length="737" mass="83931">MSFGPQDFSNQPLRLQKRADLSIQQLQFGGKKYWGIKDPISLQYYQLRDEEFFILQMLDGIASFETVRREYEQRFRPQKLEAAQLQGFLSRLHQEGLIVAEAFGQGEILLERRSQKQKQAFRSRFMNPLAIRFRGLDPHRFLNWLQPWSSICFSPLFLLSSLVLMIAALTLILTQLEAVIAQLPDFATFFEAKNLVLLGLSLAFVKILHELGHAMACKQFGGECHELGVMLLAFIPCLYVNVSDAWTMPNKWHRIIVSAAGIFVELIIASICVFLWWFSYPGLFHSLCLNVVFICSVSTLLLNGNPLLRYDGYYILLDLLEVPNLRQRAQTIVSNRLHHWFFGHKAPTLLKEPTRQRRFLFFYGIASVLYRWFIVIVILSVCYYVLEPYGLEIIAQALGAFILMGMLVVPLKSGIKEIQTYSKAGQIQWRRFTVRTTLTLILLGGLLFIPLPHRITTPALIELKDAKHVYVTAPGFLKSAVTPQTSLQQGSLIAELQNDQIQQEILKLTGQINEQQIRIDTLGKRQLDDPEAAQELPTATEQLTDLEDQLQQRLTDFKRLSLRAPITGTVIPAPPKSTSPEEGSLPNWSGSPLDQENRNCFLDRGTWLCSIGNPDQLQARLIVDQEDVEFIQSGQSVRILLDEYPGQLLRGTIQEIAEIDTNDLHSNLIHREEITTEVDNTGKRKLSNTSYLARVTLDAFSERPLIHSGGQAKIAVSPESLGKKAYRHLRKTIRLFQ</sequence>
<dbReference type="PANTHER" id="PTHR13325:SF3">
    <property type="entry name" value="MEMBRANE-BOUND TRANSCRIPTION FACTOR SITE-2 PROTEASE"/>
    <property type="match status" value="1"/>
</dbReference>
<comment type="similarity">
    <text evidence="3">Belongs to the peptidase M50B family.</text>
</comment>
<dbReference type="Proteomes" id="UP000318384">
    <property type="component" value="Chromosome"/>
</dbReference>
<evidence type="ECO:0000256" key="1">
    <source>
        <dbReference type="ARBA" id="ARBA00001947"/>
    </source>
</evidence>
<feature type="transmembrane region" description="Helical" evidence="8">
    <location>
        <begin position="393"/>
        <end position="411"/>
    </location>
</feature>
<evidence type="ECO:0000313" key="10">
    <source>
        <dbReference type="EMBL" id="QDU12058.1"/>
    </source>
</evidence>
<dbReference type="GO" id="GO:0004222">
    <property type="term" value="F:metalloendopeptidase activity"/>
    <property type="evidence" value="ECO:0007669"/>
    <property type="project" value="InterPro"/>
</dbReference>
<feature type="transmembrane region" description="Helical" evidence="8">
    <location>
        <begin position="186"/>
        <end position="207"/>
    </location>
</feature>
<feature type="transmembrane region" description="Helical" evidence="8">
    <location>
        <begin position="156"/>
        <end position="174"/>
    </location>
</feature>
<gene>
    <name evidence="10" type="primary">yydH</name>
    <name evidence="10" type="ORF">V202x_54830</name>
</gene>
<organism evidence="10 11">
    <name type="scientific">Gimesia aquarii</name>
    <dbReference type="NCBI Taxonomy" id="2527964"/>
    <lineage>
        <taxon>Bacteria</taxon>
        <taxon>Pseudomonadati</taxon>
        <taxon>Planctomycetota</taxon>
        <taxon>Planctomycetia</taxon>
        <taxon>Planctomycetales</taxon>
        <taxon>Planctomycetaceae</taxon>
        <taxon>Gimesia</taxon>
    </lineage>
</organism>
<feature type="domain" description="Peptidase M50" evidence="9">
    <location>
        <begin position="200"/>
        <end position="415"/>
    </location>
</feature>
<evidence type="ECO:0000256" key="2">
    <source>
        <dbReference type="ARBA" id="ARBA00004127"/>
    </source>
</evidence>
<keyword evidence="10" id="KW-0482">Metalloprotease</keyword>
<dbReference type="InterPro" id="IPR001193">
    <property type="entry name" value="MBTPS2"/>
</dbReference>
<feature type="transmembrane region" description="Helical" evidence="8">
    <location>
        <begin position="283"/>
        <end position="302"/>
    </location>
</feature>
<dbReference type="GO" id="GO:0031293">
    <property type="term" value="P:membrane protein intracellular domain proteolysis"/>
    <property type="evidence" value="ECO:0007669"/>
    <property type="project" value="TreeGrafter"/>
</dbReference>
<evidence type="ECO:0000256" key="5">
    <source>
        <dbReference type="ARBA" id="ARBA00022989"/>
    </source>
</evidence>
<dbReference type="GO" id="GO:0005737">
    <property type="term" value="C:cytoplasm"/>
    <property type="evidence" value="ECO:0007669"/>
    <property type="project" value="TreeGrafter"/>
</dbReference>
<dbReference type="RefSeq" id="WP_145179963.1">
    <property type="nucleotide sequence ID" value="NZ_CP037422.1"/>
</dbReference>
<evidence type="ECO:0000256" key="8">
    <source>
        <dbReference type="SAM" id="Phobius"/>
    </source>
</evidence>
<dbReference type="EMBL" id="CP037422">
    <property type="protein sequence ID" value="QDU12058.1"/>
    <property type="molecule type" value="Genomic_DNA"/>
</dbReference>
<evidence type="ECO:0000256" key="4">
    <source>
        <dbReference type="ARBA" id="ARBA00022692"/>
    </source>
</evidence>
<reference evidence="10 11" key="1">
    <citation type="submission" date="2019-03" db="EMBL/GenBank/DDBJ databases">
        <title>Deep-cultivation of Planctomycetes and their phenomic and genomic characterization uncovers novel biology.</title>
        <authorList>
            <person name="Wiegand S."/>
            <person name="Jogler M."/>
            <person name="Boedeker C."/>
            <person name="Pinto D."/>
            <person name="Vollmers J."/>
            <person name="Rivas-Marin E."/>
            <person name="Kohn T."/>
            <person name="Peeters S.H."/>
            <person name="Heuer A."/>
            <person name="Rast P."/>
            <person name="Oberbeckmann S."/>
            <person name="Bunk B."/>
            <person name="Jeske O."/>
            <person name="Meyerdierks A."/>
            <person name="Storesund J.E."/>
            <person name="Kallscheuer N."/>
            <person name="Luecker S."/>
            <person name="Lage O.M."/>
            <person name="Pohl T."/>
            <person name="Merkel B.J."/>
            <person name="Hornburger P."/>
            <person name="Mueller R.-W."/>
            <person name="Bruemmer F."/>
            <person name="Labrenz M."/>
            <person name="Spormann A.M."/>
            <person name="Op den Camp H."/>
            <person name="Overmann J."/>
            <person name="Amann R."/>
            <person name="Jetten M.S.M."/>
            <person name="Mascher T."/>
            <person name="Medema M.H."/>
            <person name="Devos D.P."/>
            <person name="Kaster A.-K."/>
            <person name="Ovreas L."/>
            <person name="Rohde M."/>
            <person name="Galperin M.Y."/>
            <person name="Jogler C."/>
        </authorList>
    </citation>
    <scope>NUCLEOTIDE SEQUENCE [LARGE SCALE GENOMIC DNA]</scope>
    <source>
        <strain evidence="10 11">V202</strain>
    </source>
</reference>
<evidence type="ECO:0000313" key="11">
    <source>
        <dbReference type="Proteomes" id="UP000318384"/>
    </source>
</evidence>
<dbReference type="OrthoDB" id="9759690at2"/>
<dbReference type="AlphaFoldDB" id="A0A517X3I1"/>
<dbReference type="PANTHER" id="PTHR13325">
    <property type="entry name" value="PROTEASE M50 MEMBRANE-BOUND TRANSCRIPTION FACTOR SITE 2 PROTEASE"/>
    <property type="match status" value="1"/>
</dbReference>
<keyword evidence="11" id="KW-1185">Reference proteome</keyword>
<comment type="cofactor">
    <cofactor evidence="1">
        <name>Zn(2+)</name>
        <dbReference type="ChEBI" id="CHEBI:29105"/>
    </cofactor>
</comment>
<dbReference type="GO" id="GO:0012505">
    <property type="term" value="C:endomembrane system"/>
    <property type="evidence" value="ECO:0007669"/>
    <property type="project" value="UniProtKB-SubCell"/>
</dbReference>
<feature type="transmembrane region" description="Helical" evidence="8">
    <location>
        <begin position="227"/>
        <end position="243"/>
    </location>
</feature>
<feature type="transmembrane region" description="Helical" evidence="8">
    <location>
        <begin position="432"/>
        <end position="451"/>
    </location>
</feature>
<proteinExistence type="inferred from homology"/>
<comment type="subcellular location">
    <subcellularLocation>
        <location evidence="2">Endomembrane system</location>
        <topology evidence="2">Multi-pass membrane protein</topology>
    </subcellularLocation>
</comment>
<keyword evidence="10" id="KW-0645">Protease</keyword>
<name>A0A517X3I1_9PLAN</name>
<dbReference type="GO" id="GO:0016020">
    <property type="term" value="C:membrane"/>
    <property type="evidence" value="ECO:0007669"/>
    <property type="project" value="InterPro"/>
</dbReference>
<protein>
    <submittedName>
        <fullName evidence="10">Peptide zinc metalloprotease protein YydH</fullName>
    </submittedName>
</protein>
<keyword evidence="10" id="KW-0378">Hydrolase</keyword>
<keyword evidence="6 8" id="KW-0472">Membrane</keyword>
<keyword evidence="5 8" id="KW-1133">Transmembrane helix</keyword>
<evidence type="ECO:0000256" key="6">
    <source>
        <dbReference type="ARBA" id="ARBA00023136"/>
    </source>
</evidence>
<dbReference type="Gene3D" id="2.40.30.170">
    <property type="match status" value="1"/>
</dbReference>
<evidence type="ECO:0000256" key="7">
    <source>
        <dbReference type="SAM" id="MobiDB-lite"/>
    </source>
</evidence>
<feature type="compositionally biased region" description="Polar residues" evidence="7">
    <location>
        <begin position="578"/>
        <end position="592"/>
    </location>
</feature>
<feature type="transmembrane region" description="Helical" evidence="8">
    <location>
        <begin position="255"/>
        <end position="277"/>
    </location>
</feature>
<dbReference type="InterPro" id="IPR008915">
    <property type="entry name" value="Peptidase_M50"/>
</dbReference>
<accession>A0A517X3I1</accession>
<evidence type="ECO:0000259" key="9">
    <source>
        <dbReference type="Pfam" id="PF02163"/>
    </source>
</evidence>
<keyword evidence="4 8" id="KW-0812">Transmembrane</keyword>
<dbReference type="Pfam" id="PF02163">
    <property type="entry name" value="Peptidase_M50"/>
    <property type="match status" value="1"/>
</dbReference>
<feature type="transmembrane region" description="Helical" evidence="8">
    <location>
        <begin position="360"/>
        <end position="386"/>
    </location>
</feature>
<evidence type="ECO:0000256" key="3">
    <source>
        <dbReference type="ARBA" id="ARBA00007931"/>
    </source>
</evidence>